<sequence length="134" mass="14510">TWCYRWDEQLAGMNVEGNGLHLCYGQHSGYGGYGDWIRGAREIVVSQDKLADLVVDTHIRLESGDVVGSVTLNSTYNEDNYPKTPDDKTYLDDILSTINNGALKASAASSVKKGSEFMNAAIGGSLATIVYLSL</sequence>
<keyword evidence="2" id="KW-1185">Reference proteome</keyword>
<dbReference type="OrthoDB" id="783096at2759"/>
<feature type="non-terminal residue" evidence="1">
    <location>
        <position position="134"/>
    </location>
</feature>
<proteinExistence type="predicted"/>
<dbReference type="AlphaFoldDB" id="A0A8H4JWF8"/>
<dbReference type="Proteomes" id="UP000554235">
    <property type="component" value="Unassembled WGS sequence"/>
</dbReference>
<feature type="non-terminal residue" evidence="1">
    <location>
        <position position="1"/>
    </location>
</feature>
<gene>
    <name evidence="1" type="ORF">FALBO_17346</name>
</gene>
<protein>
    <submittedName>
        <fullName evidence="1">Uncharacterized protein</fullName>
    </submittedName>
</protein>
<dbReference type="EMBL" id="JAADYS010003890">
    <property type="protein sequence ID" value="KAF4440272.1"/>
    <property type="molecule type" value="Genomic_DNA"/>
</dbReference>
<evidence type="ECO:0000313" key="2">
    <source>
        <dbReference type="Proteomes" id="UP000554235"/>
    </source>
</evidence>
<organism evidence="1 2">
    <name type="scientific">Fusarium albosuccineum</name>
    <dbReference type="NCBI Taxonomy" id="1237068"/>
    <lineage>
        <taxon>Eukaryota</taxon>
        <taxon>Fungi</taxon>
        <taxon>Dikarya</taxon>
        <taxon>Ascomycota</taxon>
        <taxon>Pezizomycotina</taxon>
        <taxon>Sordariomycetes</taxon>
        <taxon>Hypocreomycetidae</taxon>
        <taxon>Hypocreales</taxon>
        <taxon>Nectriaceae</taxon>
        <taxon>Fusarium</taxon>
        <taxon>Fusarium decemcellulare species complex</taxon>
    </lineage>
</organism>
<evidence type="ECO:0000313" key="1">
    <source>
        <dbReference type="EMBL" id="KAF4440272.1"/>
    </source>
</evidence>
<reference evidence="1 2" key="1">
    <citation type="submission" date="2020-01" db="EMBL/GenBank/DDBJ databases">
        <title>Identification and distribution of gene clusters putatively required for synthesis of sphingolipid metabolism inhibitors in phylogenetically diverse species of the filamentous fungus Fusarium.</title>
        <authorList>
            <person name="Kim H.-S."/>
            <person name="Busman M."/>
            <person name="Brown D.W."/>
            <person name="Divon H."/>
            <person name="Uhlig S."/>
            <person name="Proctor R.H."/>
        </authorList>
    </citation>
    <scope>NUCLEOTIDE SEQUENCE [LARGE SCALE GENOMIC DNA]</scope>
    <source>
        <strain evidence="1 2">NRRL 20459</strain>
    </source>
</reference>
<comment type="caution">
    <text evidence="1">The sequence shown here is derived from an EMBL/GenBank/DDBJ whole genome shotgun (WGS) entry which is preliminary data.</text>
</comment>
<name>A0A8H4JWF8_9HYPO</name>
<accession>A0A8H4JWF8</accession>